<evidence type="ECO:0000313" key="3">
    <source>
        <dbReference type="Proteomes" id="UP000000267"/>
    </source>
</evidence>
<feature type="region of interest" description="Disordered" evidence="1">
    <location>
        <begin position="424"/>
        <end position="464"/>
    </location>
</feature>
<dbReference type="InParanoid" id="A7TM54"/>
<proteinExistence type="predicted"/>
<sequence>MVFGISTRKERRVPDLSRYDYYYQNKGDYNTSNDISIDAAYSVATGHAPGNEYSKPRSIPSTTRTRSMVNLQQNMRNNNNVNANNNNRRGSHSSNLQNYKLKNSSNGGRSYSLRSQASSDTLGANRLNSITSTRRGSAPKAKISNTANGNSSRANSITVQTTEVKDPHGKTQSITRKTIKRVNGYEYVETTTTTTQTIKSPLQMSDADRHFDEFSDNFIQDEPISEILEEEEFDMTPEIAQNGEFESSDKHVHGYRALVSPVPPLANEQNGIIPLDDTSSISKFTDAEELETAPNKMKRSVKQKKRAPRDKRSSLRKSHAPSVRNSTHEVKQRTPNARQSTVIPEPQHNQPLTEEEMYARAYEIASKKVYQNRMPGTENVGDNKSHMSNRMSLRGNAGTNAGTNKLNLSQKRGSSMPAANNVLHSKSVPTSSNKFGSNQPKVNTSQRGSAVVGGVPSTTSPMSDEEMYSRALEIAQKRYDESHQFTNAIPLKTPVKNVSGMPVANSVPATMNRPPANEQNIPSQVVENIVPTTSEAETNSNHKFLGLRKVSTASIGGGKVAGEQISKVSTEPHPNGKFKFKNVIDKVVQFSNENSGYQPSKKELLEYEKGEGEKQLDVLENKGVDIVDEVVSPQGIEVTPGHVFNATEITSKTSNVISDEISPSDKLASIPSDFDRTSDNVIRQVSTKESSTGHSFKASSKNANLSGSQGNSLFGGISNNFGGEEMIVEEPVASVPEVITPNPMVDLSRHVTGGQSINEQIQAGNISSRRKHSVTPVGNADEIEVSKNSMSGSGVGDKKPKKKGFFEKLFKR</sequence>
<feature type="compositionally biased region" description="Basic residues" evidence="1">
    <location>
        <begin position="296"/>
        <end position="319"/>
    </location>
</feature>
<gene>
    <name evidence="2" type="ORF">Kpol_529p1</name>
</gene>
<feature type="compositionally biased region" description="Polar residues" evidence="1">
    <location>
        <begin position="333"/>
        <end position="352"/>
    </location>
</feature>
<evidence type="ECO:0008006" key="4">
    <source>
        <dbReference type="Google" id="ProtNLM"/>
    </source>
</evidence>
<accession>A7TM54</accession>
<dbReference type="OrthoDB" id="4069015at2759"/>
<dbReference type="Proteomes" id="UP000000267">
    <property type="component" value="Unassembled WGS sequence"/>
</dbReference>
<protein>
    <recommendedName>
        <fullName evidence="4">Meiotic sister-chromatid recombination protein 3</fullName>
    </recommendedName>
</protein>
<dbReference type="OMA" id="QENYGYQ"/>
<feature type="compositionally biased region" description="Low complexity" evidence="1">
    <location>
        <begin position="77"/>
        <end position="88"/>
    </location>
</feature>
<reference evidence="2 3" key="1">
    <citation type="journal article" date="2007" name="Proc. Natl. Acad. Sci. U.S.A.">
        <title>Independent sorting-out of thousands of duplicated gene pairs in two yeast species descended from a whole-genome duplication.</title>
        <authorList>
            <person name="Scannell D.R."/>
            <person name="Frank A.C."/>
            <person name="Conant G.C."/>
            <person name="Byrne K.P."/>
            <person name="Woolfit M."/>
            <person name="Wolfe K.H."/>
        </authorList>
    </citation>
    <scope>NUCLEOTIDE SEQUENCE [LARGE SCALE GENOMIC DNA]</scope>
    <source>
        <strain evidence="3">ATCC 22028 / DSM 70294 / BCRC 21397 / CBS 2163 / NBRC 10782 / NRRL Y-8283 / UCD 57-17</strain>
    </source>
</reference>
<organism evidence="3">
    <name type="scientific">Vanderwaltozyma polyspora (strain ATCC 22028 / DSM 70294 / BCRC 21397 / CBS 2163 / NBRC 10782 / NRRL Y-8283 / UCD 57-17)</name>
    <name type="common">Kluyveromyces polysporus</name>
    <dbReference type="NCBI Taxonomy" id="436907"/>
    <lineage>
        <taxon>Eukaryota</taxon>
        <taxon>Fungi</taxon>
        <taxon>Dikarya</taxon>
        <taxon>Ascomycota</taxon>
        <taxon>Saccharomycotina</taxon>
        <taxon>Saccharomycetes</taxon>
        <taxon>Saccharomycetales</taxon>
        <taxon>Saccharomycetaceae</taxon>
        <taxon>Vanderwaltozyma</taxon>
    </lineage>
</organism>
<evidence type="ECO:0000256" key="1">
    <source>
        <dbReference type="SAM" id="MobiDB-lite"/>
    </source>
</evidence>
<dbReference type="RefSeq" id="XP_001644479.1">
    <property type="nucleotide sequence ID" value="XM_001644429.1"/>
</dbReference>
<feature type="compositionally biased region" description="Polar residues" evidence="1">
    <location>
        <begin position="92"/>
        <end position="135"/>
    </location>
</feature>
<dbReference type="EMBL" id="DS480420">
    <property type="protein sequence ID" value="EDO16621.1"/>
    <property type="molecule type" value="Genomic_DNA"/>
</dbReference>
<dbReference type="GeneID" id="5544813"/>
<keyword evidence="3" id="KW-1185">Reference proteome</keyword>
<dbReference type="HOGENOM" id="CLU_347549_0_0_1"/>
<dbReference type="AlphaFoldDB" id="A7TM54"/>
<feature type="compositionally biased region" description="Polar residues" evidence="1">
    <location>
        <begin position="380"/>
        <end position="404"/>
    </location>
</feature>
<feature type="compositionally biased region" description="Polar residues" evidence="1">
    <location>
        <begin position="143"/>
        <end position="162"/>
    </location>
</feature>
<evidence type="ECO:0000313" key="2">
    <source>
        <dbReference type="EMBL" id="EDO16621.1"/>
    </source>
</evidence>
<feature type="region of interest" description="Disordered" evidence="1">
    <location>
        <begin position="765"/>
        <end position="812"/>
    </location>
</feature>
<feature type="compositionally biased region" description="Polar residues" evidence="1">
    <location>
        <begin position="424"/>
        <end position="448"/>
    </location>
</feature>
<feature type="region of interest" description="Disordered" evidence="1">
    <location>
        <begin position="285"/>
        <end position="353"/>
    </location>
</feature>
<feature type="region of interest" description="Disordered" evidence="1">
    <location>
        <begin position="685"/>
        <end position="709"/>
    </location>
</feature>
<feature type="region of interest" description="Disordered" evidence="1">
    <location>
        <begin position="77"/>
        <end position="171"/>
    </location>
</feature>
<dbReference type="FunCoup" id="A7TM54">
    <property type="interactions" value="76"/>
</dbReference>
<feature type="region of interest" description="Disordered" evidence="1">
    <location>
        <begin position="373"/>
        <end position="404"/>
    </location>
</feature>
<dbReference type="PhylomeDB" id="A7TM54"/>
<dbReference type="KEGG" id="vpo:Kpol_529p1"/>
<name>A7TM54_VANPO</name>
<dbReference type="eggNOG" id="ENOG502RZHH">
    <property type="taxonomic scope" value="Eukaryota"/>
</dbReference>